<feature type="domain" description="Blue (type 1) copper" evidence="4">
    <location>
        <begin position="48"/>
        <end position="124"/>
    </location>
</feature>
<keyword evidence="3" id="KW-0812">Transmembrane</keyword>
<reference evidence="5 6" key="1">
    <citation type="submission" date="2018-11" db="EMBL/GenBank/DDBJ databases">
        <title>Draft genome sequence of Ferruginibacter sp. BO-59.</title>
        <authorList>
            <person name="Im W.T."/>
        </authorList>
    </citation>
    <scope>NUCLEOTIDE SEQUENCE [LARGE SCALE GENOMIC DNA]</scope>
    <source>
        <strain evidence="5 6">BO-59</strain>
    </source>
</reference>
<organism evidence="5 6">
    <name type="scientific">Hanamia caeni</name>
    <dbReference type="NCBI Taxonomy" id="2294116"/>
    <lineage>
        <taxon>Bacteria</taxon>
        <taxon>Pseudomonadati</taxon>
        <taxon>Bacteroidota</taxon>
        <taxon>Chitinophagia</taxon>
        <taxon>Chitinophagales</taxon>
        <taxon>Chitinophagaceae</taxon>
        <taxon>Hanamia</taxon>
    </lineage>
</organism>
<evidence type="ECO:0000256" key="2">
    <source>
        <dbReference type="ARBA" id="ARBA00023008"/>
    </source>
</evidence>
<evidence type="ECO:0000313" key="6">
    <source>
        <dbReference type="Proteomes" id="UP000267223"/>
    </source>
</evidence>
<name>A0A3M9N4L4_9BACT</name>
<dbReference type="AlphaFoldDB" id="A0A3M9N4L4"/>
<comment type="caution">
    <text evidence="5">The sequence shown here is derived from an EMBL/GenBank/DDBJ whole genome shotgun (WGS) entry which is preliminary data.</text>
</comment>
<dbReference type="GO" id="GO:0005507">
    <property type="term" value="F:copper ion binding"/>
    <property type="evidence" value="ECO:0007669"/>
    <property type="project" value="InterPro"/>
</dbReference>
<sequence length="125" mass="14103">MKNSVAVLGIRVCLLFPILFLFSCSSPNKKSDAKQMETEENISKTDTVTISMMKFNPDMLNVSKGDTVVWINKGMVPHTIKSYQDNKFYSDTLAPGQAWKWIVNDSASYFCTIHPATMKAKLMLK</sequence>
<gene>
    <name evidence="5" type="ORF">EFY79_19840</name>
</gene>
<evidence type="ECO:0000256" key="3">
    <source>
        <dbReference type="SAM" id="Phobius"/>
    </source>
</evidence>
<dbReference type="GO" id="GO:0009055">
    <property type="term" value="F:electron transfer activity"/>
    <property type="evidence" value="ECO:0007669"/>
    <property type="project" value="InterPro"/>
</dbReference>
<keyword evidence="3" id="KW-1133">Transmembrane helix</keyword>
<accession>A0A3M9N4L4</accession>
<dbReference type="InterPro" id="IPR052721">
    <property type="entry name" value="ET_Amicyanin"/>
</dbReference>
<dbReference type="InterPro" id="IPR008972">
    <property type="entry name" value="Cupredoxin"/>
</dbReference>
<keyword evidence="2" id="KW-0186">Copper</keyword>
<evidence type="ECO:0000256" key="1">
    <source>
        <dbReference type="ARBA" id="ARBA00022723"/>
    </source>
</evidence>
<dbReference type="SUPFAM" id="SSF49503">
    <property type="entry name" value="Cupredoxins"/>
    <property type="match status" value="1"/>
</dbReference>
<feature type="transmembrane region" description="Helical" evidence="3">
    <location>
        <begin position="6"/>
        <end position="24"/>
    </location>
</feature>
<dbReference type="PANTHER" id="PTHR36507">
    <property type="entry name" value="BLL1555 PROTEIN"/>
    <property type="match status" value="1"/>
</dbReference>
<protein>
    <recommendedName>
        <fullName evidence="4">Blue (type 1) copper domain-containing protein</fullName>
    </recommendedName>
</protein>
<evidence type="ECO:0000259" key="4">
    <source>
        <dbReference type="Pfam" id="PF00127"/>
    </source>
</evidence>
<dbReference type="InterPro" id="IPR000923">
    <property type="entry name" value="BlueCu_1"/>
</dbReference>
<dbReference type="PROSITE" id="PS51257">
    <property type="entry name" value="PROKAR_LIPOPROTEIN"/>
    <property type="match status" value="1"/>
</dbReference>
<keyword evidence="6" id="KW-1185">Reference proteome</keyword>
<proteinExistence type="predicted"/>
<dbReference type="Pfam" id="PF00127">
    <property type="entry name" value="Copper-bind"/>
    <property type="match status" value="1"/>
</dbReference>
<evidence type="ECO:0000313" key="5">
    <source>
        <dbReference type="EMBL" id="RNI32751.1"/>
    </source>
</evidence>
<dbReference type="PANTHER" id="PTHR36507:SF1">
    <property type="entry name" value="BLL1555 PROTEIN"/>
    <property type="match status" value="1"/>
</dbReference>
<dbReference type="Proteomes" id="UP000267223">
    <property type="component" value="Unassembled WGS sequence"/>
</dbReference>
<dbReference type="EMBL" id="RJJR01000024">
    <property type="protein sequence ID" value="RNI32751.1"/>
    <property type="molecule type" value="Genomic_DNA"/>
</dbReference>
<dbReference type="Gene3D" id="2.60.40.420">
    <property type="entry name" value="Cupredoxins - blue copper proteins"/>
    <property type="match status" value="1"/>
</dbReference>
<keyword evidence="3" id="KW-0472">Membrane</keyword>
<keyword evidence="1" id="KW-0479">Metal-binding</keyword>